<dbReference type="Proteomes" id="UP001392318">
    <property type="component" value="Unassembled WGS sequence"/>
</dbReference>
<gene>
    <name evidence="1" type="ORF">VSR83_34560</name>
</gene>
<dbReference type="EMBL" id="JAYMRU010000036">
    <property type="protein sequence ID" value="MEM5405075.1"/>
    <property type="molecule type" value="Genomic_DNA"/>
</dbReference>
<protein>
    <submittedName>
        <fullName evidence="1">YafY family protein</fullName>
    </submittedName>
</protein>
<comment type="caution">
    <text evidence="1">The sequence shown here is derived from an EMBL/GenBank/DDBJ whole genome shotgun (WGS) entry which is preliminary data.</text>
</comment>
<reference evidence="1" key="1">
    <citation type="submission" date="2024-01" db="EMBL/GenBank/DDBJ databases">
        <title>The diversity of rhizobia nodulating Mimosa spp. in eleven states of Brazil covering several biomes is determined by host plant, location, and edaphic factors.</title>
        <authorList>
            <person name="Rouws L."/>
            <person name="Barauna A."/>
            <person name="Beukes C."/>
            <person name="De Faria S.M."/>
            <person name="Gross E."/>
            <person name="Dos Reis Junior F.B."/>
            <person name="Simon M."/>
            <person name="Maluk M."/>
            <person name="Odee D.W."/>
            <person name="Kenicer G."/>
            <person name="Young J.P.W."/>
            <person name="Reis V.M."/>
            <person name="Zilli J."/>
            <person name="James E.K."/>
        </authorList>
    </citation>
    <scope>NUCLEOTIDE SEQUENCE</scope>
    <source>
        <strain evidence="1">JPY452</strain>
    </source>
</reference>
<proteinExistence type="predicted"/>
<evidence type="ECO:0000313" key="1">
    <source>
        <dbReference type="EMBL" id="MEM5405075.1"/>
    </source>
</evidence>
<keyword evidence="2" id="KW-1185">Reference proteome</keyword>
<evidence type="ECO:0000313" key="2">
    <source>
        <dbReference type="Proteomes" id="UP001392318"/>
    </source>
</evidence>
<accession>A0ACC6RWA3</accession>
<organism evidence="1 2">
    <name type="scientific">Paraburkholderia unamae</name>
    <dbReference type="NCBI Taxonomy" id="219649"/>
    <lineage>
        <taxon>Bacteria</taxon>
        <taxon>Pseudomonadati</taxon>
        <taxon>Pseudomonadota</taxon>
        <taxon>Betaproteobacteria</taxon>
        <taxon>Burkholderiales</taxon>
        <taxon>Burkholderiaceae</taxon>
        <taxon>Paraburkholderia</taxon>
    </lineage>
</organism>
<name>A0ACC6RWA3_9BURK</name>
<sequence length="234" mass="27133">MRRADRLFQIIQILRRAKRPVTARALSEELEISVRTVYRDIADLMGQRVPISGEAGIGYVLDRHYDMPPLMLTPDELEAAVLGAQWVVQRSDPVLARAARDLIAKITAAVPDRLRPFIAEPTVSTPPPQSSPADMLNIAQVREWIRVGRKLRIRYRDERGRASKRTIWPLLIGYADAVRLLVAWCELRQDFRHFRTDRIVDATFLDEPHDVWRRTLMARWKQHMKQSRGIDLPE</sequence>